<dbReference type="EMBL" id="LN902844">
    <property type="protein sequence ID" value="CDI98639.1"/>
    <property type="molecule type" value="Genomic_DNA"/>
</dbReference>
<dbReference type="OMA" id="PSWIEPH"/>
<evidence type="ECO:0000313" key="3">
    <source>
        <dbReference type="Proteomes" id="UP000017246"/>
    </source>
</evidence>
<dbReference type="AlphaFoldDB" id="A0A087W1U5"/>
<accession>A0A087W1U5</accession>
<feature type="region of interest" description="Disordered" evidence="1">
    <location>
        <begin position="96"/>
        <end position="120"/>
    </location>
</feature>
<proteinExistence type="predicted"/>
<reference evidence="2" key="1">
    <citation type="journal article" date="2013" name="Nature">
        <title>The genomes of four tapeworm species reveal adaptations to parasitism.</title>
        <authorList>
            <person name="Tsai I.J."/>
            <person name="Zarowiecki M."/>
            <person name="Holroyd N."/>
            <person name="Garciarrubio A."/>
            <person name="Sanchez-Flores A."/>
            <person name="Brooks K.L."/>
            <person name="Tracey A."/>
            <person name="Bobes R.J."/>
            <person name="Fragoso G."/>
            <person name="Sciutto E."/>
            <person name="Aslett M."/>
            <person name="Beasley H."/>
            <person name="Bennett H.M."/>
            <person name="Cai J."/>
            <person name="Camicia F."/>
            <person name="Clark R."/>
            <person name="Cucher M."/>
            <person name="De Silva N."/>
            <person name="Day T.A."/>
            <person name="Deplazes P."/>
            <person name="Estrada K."/>
            <person name="Fernandez C."/>
            <person name="Holland P.W."/>
            <person name="Hou J."/>
            <person name="Hu S."/>
            <person name="Huckvale T."/>
            <person name="Hung S.S."/>
            <person name="Kamenetzky L."/>
            <person name="Keane J.A."/>
            <person name="Kiss F."/>
            <person name="Koziol U."/>
            <person name="Lambert O."/>
            <person name="Liu K."/>
            <person name="Luo X."/>
            <person name="Luo Y."/>
            <person name="Macchiaroli N."/>
            <person name="Nichol S."/>
            <person name="Paps J."/>
            <person name="Parkinson J."/>
            <person name="Pouchkina-Stantcheva N."/>
            <person name="Riddiford N."/>
            <person name="Rosenzvit M."/>
            <person name="Salinas G."/>
            <person name="Wasmuth J.D."/>
            <person name="Zamanian M."/>
            <person name="Zheng Y."/>
            <person name="Cai X."/>
            <person name="Soberon X."/>
            <person name="Olson P.D."/>
            <person name="Laclette J.P."/>
            <person name="Brehm K."/>
            <person name="Berriman M."/>
            <person name="Garciarrubio A."/>
            <person name="Bobes R.J."/>
            <person name="Fragoso G."/>
            <person name="Sanchez-Flores A."/>
            <person name="Estrada K."/>
            <person name="Cevallos M.A."/>
            <person name="Morett E."/>
            <person name="Gonzalez V."/>
            <person name="Portillo T."/>
            <person name="Ochoa-Leyva A."/>
            <person name="Jose M.V."/>
            <person name="Sciutto E."/>
            <person name="Landa A."/>
            <person name="Jimenez L."/>
            <person name="Valdes V."/>
            <person name="Carrero J.C."/>
            <person name="Larralde C."/>
            <person name="Morales-Montor J."/>
            <person name="Limon-Lason J."/>
            <person name="Soberon X."/>
            <person name="Laclette J.P."/>
        </authorList>
    </citation>
    <scope>NUCLEOTIDE SEQUENCE [LARGE SCALE GENOMIC DNA]</scope>
</reference>
<organism evidence="2 3">
    <name type="scientific">Echinococcus multilocularis</name>
    <name type="common">Fox tapeworm</name>
    <dbReference type="NCBI Taxonomy" id="6211"/>
    <lineage>
        <taxon>Eukaryota</taxon>
        <taxon>Metazoa</taxon>
        <taxon>Spiralia</taxon>
        <taxon>Lophotrochozoa</taxon>
        <taxon>Platyhelminthes</taxon>
        <taxon>Cestoda</taxon>
        <taxon>Eucestoda</taxon>
        <taxon>Cyclophyllidea</taxon>
        <taxon>Taeniidae</taxon>
        <taxon>Echinococcus</taxon>
    </lineage>
</organism>
<evidence type="ECO:0000256" key="1">
    <source>
        <dbReference type="SAM" id="MobiDB-lite"/>
    </source>
</evidence>
<protein>
    <submittedName>
        <fullName evidence="2">Hypothetical transcript</fullName>
    </submittedName>
</protein>
<reference evidence="2" key="2">
    <citation type="submission" date="2015-11" db="EMBL/GenBank/DDBJ databases">
        <authorList>
            <person name="Zhang Y."/>
            <person name="Guo Z."/>
        </authorList>
    </citation>
    <scope>NUCLEOTIDE SEQUENCE</scope>
</reference>
<gene>
    <name evidence="2" type="ORF">EmuJ_000255050</name>
</gene>
<dbReference type="Proteomes" id="UP000017246">
    <property type="component" value="Unassembled WGS sequence"/>
</dbReference>
<name>A0A087W1U5_ECHMU</name>
<dbReference type="OrthoDB" id="6268372at2759"/>
<sequence>MLNFQFIVLEIISPSKCAGHSILKFVCNITYPILKKTVCMPKRKVRESPIPPLDFVVPVSASKIPFNNEFVQCTAKHPIVKTVISKEQPSWIEPHFDSSRQRQPHPRAVSAFNGKGSSFRGKGVVGPLNFSSNGQALQKAQNESPKVKPQCPLVPPVTPPPVLHSGQILVCETPQR</sequence>
<evidence type="ECO:0000313" key="2">
    <source>
        <dbReference type="EMBL" id="CDI98639.1"/>
    </source>
</evidence>
<keyword evidence="3" id="KW-1185">Reference proteome</keyword>